<accession>A0A1F6ESJ6</accession>
<proteinExistence type="predicted"/>
<gene>
    <name evidence="2" type="ORF">A2950_01885</name>
</gene>
<evidence type="ECO:0000313" key="2">
    <source>
        <dbReference type="EMBL" id="OGG76623.1"/>
    </source>
</evidence>
<protein>
    <submittedName>
        <fullName evidence="2">Uncharacterized protein</fullName>
    </submittedName>
</protein>
<feature type="transmembrane region" description="Helical" evidence="1">
    <location>
        <begin position="36"/>
        <end position="56"/>
    </location>
</feature>
<organism evidence="2 3">
    <name type="scientific">Candidatus Kaiserbacteria bacterium RIFCSPLOWO2_01_FULL_55_19</name>
    <dbReference type="NCBI Taxonomy" id="1798516"/>
    <lineage>
        <taxon>Bacteria</taxon>
        <taxon>Candidatus Kaiseribacteriota</taxon>
    </lineage>
</organism>
<keyword evidence="1" id="KW-0812">Transmembrane</keyword>
<sequence>MGCLNGRLDMSKFCFWLIVGVIGLAFALGYLGVGKIWAAVLIIGLMLLALVMKYYFIPLILFFADALQNGIHEAVERRVERE</sequence>
<evidence type="ECO:0000313" key="3">
    <source>
        <dbReference type="Proteomes" id="UP000176714"/>
    </source>
</evidence>
<reference evidence="2 3" key="1">
    <citation type="journal article" date="2016" name="Nat. Commun.">
        <title>Thousands of microbial genomes shed light on interconnected biogeochemical processes in an aquifer system.</title>
        <authorList>
            <person name="Anantharaman K."/>
            <person name="Brown C.T."/>
            <person name="Hug L.A."/>
            <person name="Sharon I."/>
            <person name="Castelle C.J."/>
            <person name="Probst A.J."/>
            <person name="Thomas B.C."/>
            <person name="Singh A."/>
            <person name="Wilkins M.J."/>
            <person name="Karaoz U."/>
            <person name="Brodie E.L."/>
            <person name="Williams K.H."/>
            <person name="Hubbard S.S."/>
            <person name="Banfield J.F."/>
        </authorList>
    </citation>
    <scope>NUCLEOTIDE SEQUENCE [LARGE SCALE GENOMIC DNA]</scope>
</reference>
<dbReference type="AlphaFoldDB" id="A0A1F6ESJ6"/>
<dbReference type="Proteomes" id="UP000176714">
    <property type="component" value="Unassembled WGS sequence"/>
</dbReference>
<comment type="caution">
    <text evidence="2">The sequence shown here is derived from an EMBL/GenBank/DDBJ whole genome shotgun (WGS) entry which is preliminary data.</text>
</comment>
<feature type="transmembrane region" description="Helical" evidence="1">
    <location>
        <begin position="12"/>
        <end position="30"/>
    </location>
</feature>
<keyword evidence="1" id="KW-0472">Membrane</keyword>
<name>A0A1F6ESJ6_9BACT</name>
<keyword evidence="1" id="KW-1133">Transmembrane helix</keyword>
<dbReference type="STRING" id="1798516.A2950_01885"/>
<evidence type="ECO:0000256" key="1">
    <source>
        <dbReference type="SAM" id="Phobius"/>
    </source>
</evidence>
<dbReference type="EMBL" id="MFMD01000001">
    <property type="protein sequence ID" value="OGG76623.1"/>
    <property type="molecule type" value="Genomic_DNA"/>
</dbReference>